<dbReference type="AlphaFoldDB" id="A0A016SJC1"/>
<evidence type="ECO:0000313" key="4">
    <source>
        <dbReference type="Proteomes" id="UP000024635"/>
    </source>
</evidence>
<evidence type="ECO:0000256" key="2">
    <source>
        <dbReference type="SAM" id="SignalP"/>
    </source>
</evidence>
<protein>
    <submittedName>
        <fullName evidence="3">Uncharacterized protein</fullName>
    </submittedName>
</protein>
<evidence type="ECO:0000313" key="3">
    <source>
        <dbReference type="EMBL" id="EYB90467.1"/>
    </source>
</evidence>
<organism evidence="3 4">
    <name type="scientific">Ancylostoma ceylanicum</name>
    <dbReference type="NCBI Taxonomy" id="53326"/>
    <lineage>
        <taxon>Eukaryota</taxon>
        <taxon>Metazoa</taxon>
        <taxon>Ecdysozoa</taxon>
        <taxon>Nematoda</taxon>
        <taxon>Chromadorea</taxon>
        <taxon>Rhabditida</taxon>
        <taxon>Rhabditina</taxon>
        <taxon>Rhabditomorpha</taxon>
        <taxon>Strongyloidea</taxon>
        <taxon>Ancylostomatidae</taxon>
        <taxon>Ancylostomatinae</taxon>
        <taxon>Ancylostoma</taxon>
    </lineage>
</organism>
<dbReference type="EMBL" id="JARK01001555">
    <property type="protein sequence ID" value="EYB90467.1"/>
    <property type="molecule type" value="Genomic_DNA"/>
</dbReference>
<accession>A0A016SJC1</accession>
<sequence>MGGTLKRYSSNLWLLTNAFKAVMVMVVVVASPEVDSEVDNPQVSQNLSRSPSNKANSETVSEVNFPFLYFVFYRTFNCFPFRWWLWTALEQDASLFNDLLFAEGVL</sequence>
<proteinExistence type="predicted"/>
<evidence type="ECO:0000256" key="1">
    <source>
        <dbReference type="SAM" id="MobiDB-lite"/>
    </source>
</evidence>
<dbReference type="Proteomes" id="UP000024635">
    <property type="component" value="Unassembled WGS sequence"/>
</dbReference>
<feature type="compositionally biased region" description="Polar residues" evidence="1">
    <location>
        <begin position="41"/>
        <end position="58"/>
    </location>
</feature>
<keyword evidence="2" id="KW-0732">Signal</keyword>
<gene>
    <name evidence="3" type="primary">Acey_s0219.g2448</name>
    <name evidence="3" type="ORF">Y032_0219g2448</name>
</gene>
<name>A0A016SJC1_9BILA</name>
<feature type="region of interest" description="Disordered" evidence="1">
    <location>
        <begin position="36"/>
        <end position="58"/>
    </location>
</feature>
<keyword evidence="4" id="KW-1185">Reference proteome</keyword>
<feature type="chain" id="PRO_5001486461" evidence="2">
    <location>
        <begin position="31"/>
        <end position="106"/>
    </location>
</feature>
<reference evidence="4" key="1">
    <citation type="journal article" date="2015" name="Nat. Genet.">
        <title>The genome and transcriptome of the zoonotic hookworm Ancylostoma ceylanicum identify infection-specific gene families.</title>
        <authorList>
            <person name="Schwarz E.M."/>
            <person name="Hu Y."/>
            <person name="Antoshechkin I."/>
            <person name="Miller M.M."/>
            <person name="Sternberg P.W."/>
            <person name="Aroian R.V."/>
        </authorList>
    </citation>
    <scope>NUCLEOTIDE SEQUENCE</scope>
    <source>
        <strain evidence="4">HY135</strain>
    </source>
</reference>
<comment type="caution">
    <text evidence="3">The sequence shown here is derived from an EMBL/GenBank/DDBJ whole genome shotgun (WGS) entry which is preliminary data.</text>
</comment>
<feature type="signal peptide" evidence="2">
    <location>
        <begin position="1"/>
        <end position="30"/>
    </location>
</feature>